<evidence type="ECO:0000256" key="1">
    <source>
        <dbReference type="ARBA" id="ARBA00001974"/>
    </source>
</evidence>
<dbReference type="GO" id="GO:0051536">
    <property type="term" value="F:iron-sulfur cluster binding"/>
    <property type="evidence" value="ECO:0007669"/>
    <property type="project" value="UniProtKB-KW"/>
</dbReference>
<evidence type="ECO:0000256" key="3">
    <source>
        <dbReference type="ARBA" id="ARBA00023002"/>
    </source>
</evidence>
<evidence type="ECO:0000313" key="7">
    <source>
        <dbReference type="EMBL" id="CAD6491290.1"/>
    </source>
</evidence>
<dbReference type="GO" id="GO:0046872">
    <property type="term" value="F:metal ion binding"/>
    <property type="evidence" value="ECO:0007669"/>
    <property type="project" value="UniProtKB-KW"/>
</dbReference>
<dbReference type="Gene3D" id="3.10.450.750">
    <property type="match status" value="1"/>
</dbReference>
<comment type="caution">
    <text evidence="7">The sequence shown here is derived from an EMBL/GenBank/DDBJ whole genome shotgun (WGS) entry which is preliminary data.</text>
</comment>
<dbReference type="EMBL" id="CAJHIQ010000003">
    <property type="protein sequence ID" value="CAD6491290.1"/>
    <property type="molecule type" value="Genomic_DNA"/>
</dbReference>
<dbReference type="InterPro" id="IPR017900">
    <property type="entry name" value="4Fe4S_Fe_S_CS"/>
</dbReference>
<dbReference type="AlphaFoldDB" id="A0A811T6K0"/>
<dbReference type="PANTHER" id="PTHR31332">
    <property type="entry name" value="7-HYDROXYMETHYL CHLOROPHYLL A REDUCTASE, CHLOROPLASTIC"/>
    <property type="match status" value="1"/>
</dbReference>
<dbReference type="Proteomes" id="UP000639006">
    <property type="component" value="Unassembled WGS sequence"/>
</dbReference>
<dbReference type="PROSITE" id="PS00198">
    <property type="entry name" value="4FE4S_FER_1"/>
    <property type="match status" value="2"/>
</dbReference>
<dbReference type="SUPFAM" id="SSF54862">
    <property type="entry name" value="4Fe-4S ferredoxins"/>
    <property type="match status" value="1"/>
</dbReference>
<evidence type="ECO:0000259" key="6">
    <source>
        <dbReference type="PROSITE" id="PS51379"/>
    </source>
</evidence>
<feature type="domain" description="4Fe-4S ferredoxin-type" evidence="6">
    <location>
        <begin position="1"/>
        <end position="33"/>
    </location>
</feature>
<evidence type="ECO:0000313" key="8">
    <source>
        <dbReference type="Proteomes" id="UP000639006"/>
    </source>
</evidence>
<dbReference type="InterPro" id="IPR007525">
    <property type="entry name" value="FrhB_FdhB_C"/>
</dbReference>
<evidence type="ECO:0000256" key="5">
    <source>
        <dbReference type="ARBA" id="ARBA00023014"/>
    </source>
</evidence>
<dbReference type="InterPro" id="IPR045220">
    <property type="entry name" value="FRHB/FDHB/HCAR-like"/>
</dbReference>
<accession>A0A811T6K0</accession>
<dbReference type="Pfam" id="PF04432">
    <property type="entry name" value="FrhB_FdhB_C"/>
    <property type="match status" value="1"/>
</dbReference>
<name>A0A811T6K0_9EURY</name>
<proteinExistence type="predicted"/>
<evidence type="ECO:0000256" key="4">
    <source>
        <dbReference type="ARBA" id="ARBA00023004"/>
    </source>
</evidence>
<organism evidence="7 8">
    <name type="scientific">Candidatus Argoarchaeum ethanivorans</name>
    <dbReference type="NCBI Taxonomy" id="2608793"/>
    <lineage>
        <taxon>Archaea</taxon>
        <taxon>Methanobacteriati</taxon>
        <taxon>Methanobacteriota</taxon>
        <taxon>Stenosarchaea group</taxon>
        <taxon>Methanomicrobia</taxon>
        <taxon>Methanosarcinales</taxon>
        <taxon>Methanosarcinales incertae sedis</taxon>
        <taxon>GOM Arc I cluster</taxon>
        <taxon>Candidatus Argoarchaeum</taxon>
    </lineage>
</organism>
<comment type="cofactor">
    <cofactor evidence="1">
        <name>FAD</name>
        <dbReference type="ChEBI" id="CHEBI:57692"/>
    </cofactor>
</comment>
<dbReference type="Pfam" id="PF04422">
    <property type="entry name" value="FrhB_FdhB_N"/>
    <property type="match status" value="1"/>
</dbReference>
<dbReference type="InterPro" id="IPR017896">
    <property type="entry name" value="4Fe4S_Fe-S-bd"/>
</dbReference>
<dbReference type="PROSITE" id="PS51379">
    <property type="entry name" value="4FE4S_FER_2"/>
    <property type="match status" value="2"/>
</dbReference>
<dbReference type="GO" id="GO:0051911">
    <property type="term" value="F:Methanosarcina-phenazine hydrogenase activity"/>
    <property type="evidence" value="ECO:0007669"/>
    <property type="project" value="UniProtKB-EC"/>
</dbReference>
<keyword evidence="5" id="KW-0411">Iron-sulfur</keyword>
<protein>
    <submittedName>
        <fullName evidence="7">F(420)H(2) dehydrogenase subunit F</fullName>
        <ecNumber evidence="7">1.12.98.3</ecNumber>
    </submittedName>
</protein>
<keyword evidence="4" id="KW-0408">Iron</keyword>
<dbReference type="Pfam" id="PF00037">
    <property type="entry name" value="Fer4"/>
    <property type="match status" value="1"/>
</dbReference>
<sequence>MPKIDYVVSEKVCTACGACEAICPVGAPRADQLRSEIKHEEDCSDVNLFEEECAYCVDCYACERVCPILDGFPGDDEFDNVRFVKAGRSKMHGQDGAVTSRILTSLFEQDEIDCAFGISRNEKWETEVILMTRASDVAKTGGTKYNYMPVMASMRDIIRDVSQKYNKIAIVGCPCQSHAARLMKENLTDKIKLILGLVCMESFSYENLCQDIIPNKIGLDIEDVVKMDFAKGKFVATSKTGEVKKVKIKEVAPLARDGCHHCLDYTSHSADISLGSVGTGDGWNCVLVRTDVGEKYFNKVEGLELTDDVDLDMLKKLTDTKHKNNAWDYKEFMQRVWAIGYPNKIEQFGYEVPWKKEAVNIQKYSQIPAKEAPTP</sequence>
<dbReference type="GO" id="GO:0052592">
    <property type="term" value="F:oxidoreductase activity, acting on CH or CH2 groups, with an iron-sulfur protein as acceptor"/>
    <property type="evidence" value="ECO:0007669"/>
    <property type="project" value="TreeGrafter"/>
</dbReference>
<keyword evidence="3 7" id="KW-0560">Oxidoreductase</keyword>
<keyword evidence="2" id="KW-0479">Metal-binding</keyword>
<feature type="domain" description="4Fe-4S ferredoxin-type" evidence="6">
    <location>
        <begin position="45"/>
        <end position="77"/>
    </location>
</feature>
<evidence type="ECO:0000256" key="2">
    <source>
        <dbReference type="ARBA" id="ARBA00022723"/>
    </source>
</evidence>
<reference evidence="7" key="1">
    <citation type="submission" date="2020-10" db="EMBL/GenBank/DDBJ databases">
        <authorList>
            <person name="Hahn C.J."/>
            <person name="Laso-Perez R."/>
            <person name="Vulcano F."/>
            <person name="Vaziourakis K.-M."/>
            <person name="Stokke R."/>
            <person name="Steen I.H."/>
            <person name="Teske A."/>
            <person name="Boetius A."/>
            <person name="Liebeke M."/>
            <person name="Amann R."/>
            <person name="Knittel K."/>
        </authorList>
    </citation>
    <scope>NUCLEOTIDE SEQUENCE</scope>
    <source>
        <strain evidence="7">Gfbio:e3339647-f889-4370-9287-4fb5cb688e4c:AG392M11_GoMArc1</strain>
    </source>
</reference>
<dbReference type="Gene3D" id="3.30.70.20">
    <property type="match status" value="1"/>
</dbReference>
<dbReference type="InterPro" id="IPR007516">
    <property type="entry name" value="Co_F420_Hydgase/DH_bsu_N"/>
</dbReference>
<dbReference type="EC" id="1.12.98.3" evidence="7"/>
<gene>
    <name evidence="7" type="primary">fpoF</name>
    <name evidence="7" type="ORF">DIAAKJNI_00076</name>
</gene>
<dbReference type="PANTHER" id="PTHR31332:SF6">
    <property type="entry name" value="FORMATE DEHYDROGENASE SUBUNIT BETA"/>
    <property type="match status" value="1"/>
</dbReference>